<feature type="compositionally biased region" description="Polar residues" evidence="3">
    <location>
        <begin position="493"/>
        <end position="509"/>
    </location>
</feature>
<feature type="compositionally biased region" description="Basic and acidic residues" evidence="3">
    <location>
        <begin position="111"/>
        <end position="143"/>
    </location>
</feature>
<protein>
    <submittedName>
        <fullName evidence="5">Bromodomain-containing protein</fullName>
    </submittedName>
</protein>
<dbReference type="InterPro" id="IPR001487">
    <property type="entry name" value="Bromodomain"/>
</dbReference>
<reference evidence="5 6" key="1">
    <citation type="submission" date="2017-07" db="EMBL/GenBank/DDBJ databases">
        <title>An improved, manually edited Actinidia chinensis var. chinensis (kiwifruit) genome highlights the challenges associated with draft genomes and gene prediction in plants.</title>
        <authorList>
            <person name="Pilkington S."/>
            <person name="Crowhurst R."/>
            <person name="Hilario E."/>
            <person name="Nardozza S."/>
            <person name="Fraser L."/>
            <person name="Peng Y."/>
            <person name="Gunaseelan K."/>
            <person name="Simpson R."/>
            <person name="Tahir J."/>
            <person name="Deroles S."/>
            <person name="Templeton K."/>
            <person name="Luo Z."/>
            <person name="Davy M."/>
            <person name="Cheng C."/>
            <person name="Mcneilage M."/>
            <person name="Scaglione D."/>
            <person name="Liu Y."/>
            <person name="Zhang Q."/>
            <person name="Datson P."/>
            <person name="De Silva N."/>
            <person name="Gardiner S."/>
            <person name="Bassett H."/>
            <person name="Chagne D."/>
            <person name="Mccallum J."/>
            <person name="Dzierzon H."/>
            <person name="Deng C."/>
            <person name="Wang Y.-Y."/>
            <person name="Barron N."/>
            <person name="Manako K."/>
            <person name="Bowen J."/>
            <person name="Foster T."/>
            <person name="Erridge Z."/>
            <person name="Tiffin H."/>
            <person name="Waite C."/>
            <person name="Davies K."/>
            <person name="Grierson E."/>
            <person name="Laing W."/>
            <person name="Kirk R."/>
            <person name="Chen X."/>
            <person name="Wood M."/>
            <person name="Montefiori M."/>
            <person name="Brummell D."/>
            <person name="Schwinn K."/>
            <person name="Catanach A."/>
            <person name="Fullerton C."/>
            <person name="Li D."/>
            <person name="Meiyalaghan S."/>
            <person name="Nieuwenhuizen N."/>
            <person name="Read N."/>
            <person name="Prakash R."/>
            <person name="Hunter D."/>
            <person name="Zhang H."/>
            <person name="Mckenzie M."/>
            <person name="Knabel M."/>
            <person name="Harris A."/>
            <person name="Allan A."/>
            <person name="Chen A."/>
            <person name="Janssen B."/>
            <person name="Plunkett B."/>
            <person name="Dwamena C."/>
            <person name="Voogd C."/>
            <person name="Leif D."/>
            <person name="Lafferty D."/>
            <person name="Souleyre E."/>
            <person name="Varkonyi-Gasic E."/>
            <person name="Gambi F."/>
            <person name="Hanley J."/>
            <person name="Yao J.-L."/>
            <person name="Cheung J."/>
            <person name="David K."/>
            <person name="Warren B."/>
            <person name="Marsh K."/>
            <person name="Snowden K."/>
            <person name="Lin-Wang K."/>
            <person name="Brian L."/>
            <person name="Martinez-Sanchez M."/>
            <person name="Wang M."/>
            <person name="Ileperuma N."/>
            <person name="Macnee N."/>
            <person name="Campin R."/>
            <person name="Mcatee P."/>
            <person name="Drummond R."/>
            <person name="Espley R."/>
            <person name="Ireland H."/>
            <person name="Wu R."/>
            <person name="Atkinson R."/>
            <person name="Karunairetnam S."/>
            <person name="Bulley S."/>
            <person name="Chunkath S."/>
            <person name="Hanley Z."/>
            <person name="Storey R."/>
            <person name="Thrimawithana A."/>
            <person name="Thomson S."/>
            <person name="David C."/>
            <person name="Testolin R."/>
        </authorList>
    </citation>
    <scope>NUCLEOTIDE SEQUENCE [LARGE SCALE GENOMIC DNA]</scope>
    <source>
        <strain evidence="6">cv. Red5</strain>
        <tissue evidence="5">Young leaf</tissue>
    </source>
</reference>
<dbReference type="AlphaFoldDB" id="A0A2R6RD09"/>
<feature type="compositionally biased region" description="Basic and acidic residues" evidence="3">
    <location>
        <begin position="566"/>
        <end position="582"/>
    </location>
</feature>
<evidence type="ECO:0000259" key="4">
    <source>
        <dbReference type="PROSITE" id="PS50014"/>
    </source>
</evidence>
<feature type="compositionally biased region" description="Basic and acidic residues" evidence="3">
    <location>
        <begin position="243"/>
        <end position="252"/>
    </location>
</feature>
<feature type="region of interest" description="Disordered" evidence="3">
    <location>
        <begin position="452"/>
        <end position="633"/>
    </location>
</feature>
<dbReference type="SUPFAM" id="SSF46689">
    <property type="entry name" value="Homeodomain-like"/>
    <property type="match status" value="1"/>
</dbReference>
<comment type="caution">
    <text evidence="5">The sequence shown here is derived from an EMBL/GenBank/DDBJ whole genome shotgun (WGS) entry which is preliminary data.</text>
</comment>
<dbReference type="SMART" id="SM00717">
    <property type="entry name" value="SANT"/>
    <property type="match status" value="1"/>
</dbReference>
<keyword evidence="1 2" id="KW-0103">Bromodomain</keyword>
<dbReference type="PANTHER" id="PTHR37888:SF11">
    <property type="entry name" value="DNA-BINDING BROMODOMAIN-CONTAINING PROTEIN"/>
    <property type="match status" value="1"/>
</dbReference>
<evidence type="ECO:0000256" key="2">
    <source>
        <dbReference type="PROSITE-ProRule" id="PRU00035"/>
    </source>
</evidence>
<evidence type="ECO:0000256" key="3">
    <source>
        <dbReference type="SAM" id="MobiDB-lite"/>
    </source>
</evidence>
<dbReference type="PROSITE" id="PS50014">
    <property type="entry name" value="BROMODOMAIN_2"/>
    <property type="match status" value="1"/>
</dbReference>
<dbReference type="InterPro" id="IPR036427">
    <property type="entry name" value="Bromodomain-like_sf"/>
</dbReference>
<dbReference type="InParanoid" id="A0A2R6RD09"/>
<feature type="compositionally biased region" description="Polar residues" evidence="3">
    <location>
        <begin position="189"/>
        <end position="206"/>
    </location>
</feature>
<dbReference type="SMART" id="SM00297">
    <property type="entry name" value="BROMO"/>
    <property type="match status" value="1"/>
</dbReference>
<gene>
    <name evidence="5" type="ORF">CEY00_Acc07738</name>
</gene>
<feature type="domain" description="Bromo" evidence="4">
    <location>
        <begin position="305"/>
        <end position="377"/>
    </location>
</feature>
<dbReference type="Gene3D" id="1.20.920.10">
    <property type="entry name" value="Bromodomain-like"/>
    <property type="match status" value="1"/>
</dbReference>
<evidence type="ECO:0000313" key="5">
    <source>
        <dbReference type="EMBL" id="PSS26443.1"/>
    </source>
</evidence>
<name>A0A2R6RD09_ACTCC</name>
<sequence>MKPDTELPWTTWEELLLTCAVERHGVRDWDSVAMELQSRSFFSLMLTARACETKYHDLKRRFVAENDDVDAIPWLEELRRLRVAELKQEVLRYDLSIQSLELKVKRLEEERERSLKDDQNDDGKPDLEKNLEGERSENDKDDAAGTPEVAVNEDSDRESRSFNESNSTGNRGKEPEPVETVGVKPDPVSSGSKPTGEGSYNNSSDTVAKRVAAKASQERRSKKKPSQEKKGGDSAELRNTAGESKEGVKESSDVQSTASLTRRRRREKEVSRSGGGGDEPVLSPATIKREVVKSEPFVTILDVIRSHKHGSMFERRLKSQTTEEYKNTVRHHVDLDTIQTRLKKGFYFSSSTAKFHRDLLLLFTNATVFFPKASTESIAAYQLRDLVLQEIKNNNKTKTQRPDSTDPDPSDTTPGQAKPDAEGPEPSLSKQKSTAPIVVCRNRNLISAKPFNTQIDELPNPNVKNSLKMKEEESPTKAKTRERAVRGARSLRGSRNTQTTKNPNSNNGSIEKGEADPKINKKEKAEATSVKKRGAADFLKRIKRNSPAKGATMVKTVKSEVNNSGGRRETKKRGDGGKEAVAAKRGGGGKALKEESPSKRGVGRPAKRGAEAGEGKRRRAGGGAEGPRKRSRR</sequence>
<reference evidence="6" key="2">
    <citation type="journal article" date="2018" name="BMC Genomics">
        <title>A manually annotated Actinidia chinensis var. chinensis (kiwifruit) genome highlights the challenges associated with draft genomes and gene prediction in plants.</title>
        <authorList>
            <person name="Pilkington S.M."/>
            <person name="Crowhurst R."/>
            <person name="Hilario E."/>
            <person name="Nardozza S."/>
            <person name="Fraser L."/>
            <person name="Peng Y."/>
            <person name="Gunaseelan K."/>
            <person name="Simpson R."/>
            <person name="Tahir J."/>
            <person name="Deroles S.C."/>
            <person name="Templeton K."/>
            <person name="Luo Z."/>
            <person name="Davy M."/>
            <person name="Cheng C."/>
            <person name="McNeilage M."/>
            <person name="Scaglione D."/>
            <person name="Liu Y."/>
            <person name="Zhang Q."/>
            <person name="Datson P."/>
            <person name="De Silva N."/>
            <person name="Gardiner S.E."/>
            <person name="Bassett H."/>
            <person name="Chagne D."/>
            <person name="McCallum J."/>
            <person name="Dzierzon H."/>
            <person name="Deng C."/>
            <person name="Wang Y.Y."/>
            <person name="Barron L."/>
            <person name="Manako K."/>
            <person name="Bowen J."/>
            <person name="Foster T.M."/>
            <person name="Erridge Z.A."/>
            <person name="Tiffin H."/>
            <person name="Waite C.N."/>
            <person name="Davies K.M."/>
            <person name="Grierson E.P."/>
            <person name="Laing W.A."/>
            <person name="Kirk R."/>
            <person name="Chen X."/>
            <person name="Wood M."/>
            <person name="Montefiori M."/>
            <person name="Brummell D.A."/>
            <person name="Schwinn K.E."/>
            <person name="Catanach A."/>
            <person name="Fullerton C."/>
            <person name="Li D."/>
            <person name="Meiyalaghan S."/>
            <person name="Nieuwenhuizen N."/>
            <person name="Read N."/>
            <person name="Prakash R."/>
            <person name="Hunter D."/>
            <person name="Zhang H."/>
            <person name="McKenzie M."/>
            <person name="Knabel M."/>
            <person name="Harris A."/>
            <person name="Allan A.C."/>
            <person name="Gleave A."/>
            <person name="Chen A."/>
            <person name="Janssen B.J."/>
            <person name="Plunkett B."/>
            <person name="Ampomah-Dwamena C."/>
            <person name="Voogd C."/>
            <person name="Leif D."/>
            <person name="Lafferty D."/>
            <person name="Souleyre E.J.F."/>
            <person name="Varkonyi-Gasic E."/>
            <person name="Gambi F."/>
            <person name="Hanley J."/>
            <person name="Yao J.L."/>
            <person name="Cheung J."/>
            <person name="David K.M."/>
            <person name="Warren B."/>
            <person name="Marsh K."/>
            <person name="Snowden K.C."/>
            <person name="Lin-Wang K."/>
            <person name="Brian L."/>
            <person name="Martinez-Sanchez M."/>
            <person name="Wang M."/>
            <person name="Ileperuma N."/>
            <person name="Macnee N."/>
            <person name="Campin R."/>
            <person name="McAtee P."/>
            <person name="Drummond R.S.M."/>
            <person name="Espley R.V."/>
            <person name="Ireland H.S."/>
            <person name="Wu R."/>
            <person name="Atkinson R.G."/>
            <person name="Karunairetnam S."/>
            <person name="Bulley S."/>
            <person name="Chunkath S."/>
            <person name="Hanley Z."/>
            <person name="Storey R."/>
            <person name="Thrimawithana A.H."/>
            <person name="Thomson S."/>
            <person name="David C."/>
            <person name="Testolin R."/>
            <person name="Huang H."/>
            <person name="Hellens R.P."/>
            <person name="Schaffer R.J."/>
        </authorList>
    </citation>
    <scope>NUCLEOTIDE SEQUENCE [LARGE SCALE GENOMIC DNA]</scope>
    <source>
        <strain evidence="6">cv. Red5</strain>
    </source>
</reference>
<dbReference type="SUPFAM" id="SSF47370">
    <property type="entry name" value="Bromodomain"/>
    <property type="match status" value="1"/>
</dbReference>
<dbReference type="EMBL" id="NKQK01000007">
    <property type="protein sequence ID" value="PSS26443.1"/>
    <property type="molecule type" value="Genomic_DNA"/>
</dbReference>
<dbReference type="Pfam" id="PF00439">
    <property type="entry name" value="Bromodomain"/>
    <property type="match status" value="1"/>
</dbReference>
<feature type="compositionally biased region" description="Basic and acidic residues" evidence="3">
    <location>
        <begin position="225"/>
        <end position="236"/>
    </location>
</feature>
<dbReference type="FunCoup" id="A0A2R6RD09">
    <property type="interactions" value="606"/>
</dbReference>
<dbReference type="PANTHER" id="PTHR37888">
    <property type="entry name" value="DNA-BINDING BROMODOMAIN-CONTAINING PROTEIN"/>
    <property type="match status" value="1"/>
</dbReference>
<dbReference type="InterPro" id="IPR009057">
    <property type="entry name" value="Homeodomain-like_sf"/>
</dbReference>
<dbReference type="OrthoDB" id="1742084at2759"/>
<proteinExistence type="predicted"/>
<dbReference type="OMA" id="RSEMSNS"/>
<dbReference type="CDD" id="cd04369">
    <property type="entry name" value="Bromodomain"/>
    <property type="match status" value="1"/>
</dbReference>
<dbReference type="Proteomes" id="UP000241394">
    <property type="component" value="Chromosome LG7"/>
</dbReference>
<evidence type="ECO:0000256" key="1">
    <source>
        <dbReference type="ARBA" id="ARBA00023117"/>
    </source>
</evidence>
<dbReference type="CDD" id="cd00167">
    <property type="entry name" value="SANT"/>
    <property type="match status" value="1"/>
</dbReference>
<dbReference type="Gramene" id="PSS26443">
    <property type="protein sequence ID" value="PSS26443"/>
    <property type="gene ID" value="CEY00_Acc07738"/>
</dbReference>
<feature type="compositionally biased region" description="Basic and acidic residues" evidence="3">
    <location>
        <begin position="468"/>
        <end position="485"/>
    </location>
</feature>
<dbReference type="InterPro" id="IPR001005">
    <property type="entry name" value="SANT/Myb"/>
</dbReference>
<feature type="region of interest" description="Disordered" evidence="3">
    <location>
        <begin position="111"/>
        <end position="287"/>
    </location>
</feature>
<feature type="compositionally biased region" description="Basic and acidic residues" evidence="3">
    <location>
        <begin position="511"/>
        <end position="526"/>
    </location>
</feature>
<dbReference type="Pfam" id="PF00249">
    <property type="entry name" value="Myb_DNA-binding"/>
    <property type="match status" value="1"/>
</dbReference>
<organism evidence="5 6">
    <name type="scientific">Actinidia chinensis var. chinensis</name>
    <name type="common">Chinese soft-hair kiwi</name>
    <dbReference type="NCBI Taxonomy" id="1590841"/>
    <lineage>
        <taxon>Eukaryota</taxon>
        <taxon>Viridiplantae</taxon>
        <taxon>Streptophyta</taxon>
        <taxon>Embryophyta</taxon>
        <taxon>Tracheophyta</taxon>
        <taxon>Spermatophyta</taxon>
        <taxon>Magnoliopsida</taxon>
        <taxon>eudicotyledons</taxon>
        <taxon>Gunneridae</taxon>
        <taxon>Pentapetalae</taxon>
        <taxon>asterids</taxon>
        <taxon>Ericales</taxon>
        <taxon>Actinidiaceae</taxon>
        <taxon>Actinidia</taxon>
    </lineage>
</organism>
<dbReference type="Gene3D" id="1.10.10.60">
    <property type="entry name" value="Homeodomain-like"/>
    <property type="match status" value="1"/>
</dbReference>
<accession>A0A2R6RD09</accession>
<feature type="region of interest" description="Disordered" evidence="3">
    <location>
        <begin position="393"/>
        <end position="436"/>
    </location>
</feature>
<keyword evidence="6" id="KW-1185">Reference proteome</keyword>
<evidence type="ECO:0000313" key="6">
    <source>
        <dbReference type="Proteomes" id="UP000241394"/>
    </source>
</evidence>